<name>A0A0G0H129_9BACT</name>
<dbReference type="PANTHER" id="PTHR40084">
    <property type="entry name" value="PHOSPHOHYDROLASE, PHP FAMILY"/>
    <property type="match status" value="1"/>
</dbReference>
<dbReference type="Proteomes" id="UP000034591">
    <property type="component" value="Unassembled WGS sequence"/>
</dbReference>
<dbReference type="SUPFAM" id="SSF89550">
    <property type="entry name" value="PHP domain-like"/>
    <property type="match status" value="1"/>
</dbReference>
<dbReference type="Gene3D" id="3.20.20.140">
    <property type="entry name" value="Metal-dependent hydrolases"/>
    <property type="match status" value="1"/>
</dbReference>
<protein>
    <submittedName>
        <fullName evidence="1">And RNA helicase protein</fullName>
    </submittedName>
</protein>
<evidence type="ECO:0000313" key="1">
    <source>
        <dbReference type="EMBL" id="KKQ36958.1"/>
    </source>
</evidence>
<accession>A0A0G0H129</accession>
<keyword evidence="1" id="KW-0347">Helicase</keyword>
<comment type="caution">
    <text evidence="1">The sequence shown here is derived from an EMBL/GenBank/DDBJ whole genome shotgun (WGS) entry which is preliminary data.</text>
</comment>
<sequence>MEVIADLEVHSKYARAVSSSMTVPTIAEWAAKKGIGLMGTGDFTHPMWIRELEANLEEAGEGSGVYRLRNSKFQIPNSKIETLFLLTSEVSCIYKDKGKGRRVHLMIFLPSLSDVRKFNSELTRMGANLFSDGRPIIGLSLYQVASIAFKINPKALVVPAHVWTPWFGFYGSESGYESLEEAFKDLTKYIPAVETGLSSDPAMNWKINELKNRTIVSFGDAHSPQKLGREATVFQYQKSNLKNQNEISKLKITYEDIYNAIWRNEISDWKIGYTIEFYPEEGKYHYSGHRKCRVVLSPNEVRKQGLTCPVCGRKLTLGVASRIEALAKEDVQTKSKMSKSGVRFIYDSEEERIPYVMMVPLLEIIAEVYKVGATTKGVFETYEKMIDYFGNEFEILLNADLEDLEATFGKNISESIAKVRMGDIFIRPGYDGIFGTVKIWRREEEVPFESVSGQKTLF</sequence>
<dbReference type="PANTHER" id="PTHR40084:SF1">
    <property type="entry name" value="PHOSPHOTRANSFERASE"/>
    <property type="match status" value="1"/>
</dbReference>
<evidence type="ECO:0000313" key="2">
    <source>
        <dbReference type="Proteomes" id="UP000034591"/>
    </source>
</evidence>
<dbReference type="AlphaFoldDB" id="A0A0G0H129"/>
<gene>
    <name evidence="1" type="ORF">US53_C0031G0005</name>
</gene>
<organism evidence="1 2">
    <name type="scientific">Candidatus Woesebacteria bacterium GW2011_GWA1_37_7</name>
    <dbReference type="NCBI Taxonomy" id="1618545"/>
    <lineage>
        <taxon>Bacteria</taxon>
        <taxon>Candidatus Woeseibacteriota</taxon>
    </lineage>
</organism>
<dbReference type="GO" id="GO:0004386">
    <property type="term" value="F:helicase activity"/>
    <property type="evidence" value="ECO:0007669"/>
    <property type="project" value="UniProtKB-KW"/>
</dbReference>
<dbReference type="STRING" id="1618545.US53_C0031G0005"/>
<keyword evidence="1" id="KW-0378">Hydrolase</keyword>
<proteinExistence type="predicted"/>
<keyword evidence="1" id="KW-0547">Nucleotide-binding</keyword>
<reference evidence="1 2" key="1">
    <citation type="journal article" date="2015" name="Nature">
        <title>rRNA introns, odd ribosomes, and small enigmatic genomes across a large radiation of phyla.</title>
        <authorList>
            <person name="Brown C.T."/>
            <person name="Hug L.A."/>
            <person name="Thomas B.C."/>
            <person name="Sharon I."/>
            <person name="Castelle C.J."/>
            <person name="Singh A."/>
            <person name="Wilkins M.J."/>
            <person name="Williams K.H."/>
            <person name="Banfield J.F."/>
        </authorList>
    </citation>
    <scope>NUCLEOTIDE SEQUENCE [LARGE SCALE GENOMIC DNA]</scope>
</reference>
<dbReference type="InterPro" id="IPR016195">
    <property type="entry name" value="Pol/histidinol_Pase-like"/>
</dbReference>
<dbReference type="CDD" id="cd19067">
    <property type="entry name" value="PfuEndoQ-like"/>
    <property type="match status" value="1"/>
</dbReference>
<keyword evidence="1" id="KW-0067">ATP-binding</keyword>
<dbReference type="EMBL" id="LBTI01000031">
    <property type="protein sequence ID" value="KKQ36958.1"/>
    <property type="molecule type" value="Genomic_DNA"/>
</dbReference>